<name>A0A9W9F0W8_9EURO</name>
<dbReference type="GeneID" id="81396102"/>
<reference evidence="2" key="2">
    <citation type="journal article" date="2023" name="IMA Fungus">
        <title>Comparative genomic study of the Penicillium genus elucidates a diverse pangenome and 15 lateral gene transfer events.</title>
        <authorList>
            <person name="Petersen C."/>
            <person name="Sorensen T."/>
            <person name="Nielsen M.R."/>
            <person name="Sondergaard T.E."/>
            <person name="Sorensen J.L."/>
            <person name="Fitzpatrick D.A."/>
            <person name="Frisvad J.C."/>
            <person name="Nielsen K.L."/>
        </authorList>
    </citation>
    <scope>NUCLEOTIDE SEQUENCE</scope>
    <source>
        <strain evidence="2">IBT 34128</strain>
    </source>
</reference>
<dbReference type="AlphaFoldDB" id="A0A9W9F0W8"/>
<accession>A0A9W9F0W8</accession>
<protein>
    <submittedName>
        <fullName evidence="2">Uncharacterized protein</fullName>
    </submittedName>
</protein>
<proteinExistence type="predicted"/>
<evidence type="ECO:0000313" key="2">
    <source>
        <dbReference type="EMBL" id="KAJ5091535.1"/>
    </source>
</evidence>
<evidence type="ECO:0000256" key="1">
    <source>
        <dbReference type="SAM" id="MobiDB-lite"/>
    </source>
</evidence>
<feature type="compositionally biased region" description="Polar residues" evidence="1">
    <location>
        <begin position="52"/>
        <end position="91"/>
    </location>
</feature>
<evidence type="ECO:0000313" key="3">
    <source>
        <dbReference type="Proteomes" id="UP001141434"/>
    </source>
</evidence>
<reference evidence="2" key="1">
    <citation type="submission" date="2022-11" db="EMBL/GenBank/DDBJ databases">
        <authorList>
            <person name="Petersen C."/>
        </authorList>
    </citation>
    <scope>NUCLEOTIDE SEQUENCE</scope>
    <source>
        <strain evidence="2">IBT 34128</strain>
    </source>
</reference>
<gene>
    <name evidence="2" type="ORF">NUU61_006405</name>
</gene>
<dbReference type="OrthoDB" id="4362480at2759"/>
<sequence length="111" mass="11970">MDKKSQDKPTEGSPPTSASDVLRPLSQHAAFPNSGSVATKAREQRHSPGPSAHSSNTTGTGPRANSPSVSHPVSHDTATTSVQKRSESVQQMHEVDADGVRTWRRLIVEYR</sequence>
<dbReference type="RefSeq" id="XP_056509733.1">
    <property type="nucleotide sequence ID" value="XM_056656933.1"/>
</dbReference>
<feature type="region of interest" description="Disordered" evidence="1">
    <location>
        <begin position="1"/>
        <end position="94"/>
    </location>
</feature>
<feature type="compositionally biased region" description="Basic and acidic residues" evidence="1">
    <location>
        <begin position="1"/>
        <end position="10"/>
    </location>
</feature>
<keyword evidence="3" id="KW-1185">Reference proteome</keyword>
<dbReference type="Proteomes" id="UP001141434">
    <property type="component" value="Unassembled WGS sequence"/>
</dbReference>
<organism evidence="2 3">
    <name type="scientific">Penicillium alfredii</name>
    <dbReference type="NCBI Taxonomy" id="1506179"/>
    <lineage>
        <taxon>Eukaryota</taxon>
        <taxon>Fungi</taxon>
        <taxon>Dikarya</taxon>
        <taxon>Ascomycota</taxon>
        <taxon>Pezizomycotina</taxon>
        <taxon>Eurotiomycetes</taxon>
        <taxon>Eurotiomycetidae</taxon>
        <taxon>Eurotiales</taxon>
        <taxon>Aspergillaceae</taxon>
        <taxon>Penicillium</taxon>
    </lineage>
</organism>
<comment type="caution">
    <text evidence="2">The sequence shown here is derived from an EMBL/GenBank/DDBJ whole genome shotgun (WGS) entry which is preliminary data.</text>
</comment>
<dbReference type="EMBL" id="JAPMSZ010000009">
    <property type="protein sequence ID" value="KAJ5091535.1"/>
    <property type="molecule type" value="Genomic_DNA"/>
</dbReference>